<dbReference type="EMBL" id="JAQGDS010000003">
    <property type="protein sequence ID" value="KAJ6261902.1"/>
    <property type="molecule type" value="Genomic_DNA"/>
</dbReference>
<comment type="caution">
    <text evidence="1">The sequence shown here is derived from an EMBL/GenBank/DDBJ whole genome shotgun (WGS) entry which is preliminary data.</text>
</comment>
<reference evidence="1" key="1">
    <citation type="submission" date="2023-01" db="EMBL/GenBank/DDBJ databases">
        <title>The chitinases involved in constricting ring structure development in the nematode-trapping fungus Drechslerella dactyloides.</title>
        <authorList>
            <person name="Wang R."/>
            <person name="Zhang L."/>
            <person name="Tang P."/>
            <person name="Li S."/>
            <person name="Liang L."/>
        </authorList>
    </citation>
    <scope>NUCLEOTIDE SEQUENCE</scope>
    <source>
        <strain evidence="1">YMF1.00031</strain>
    </source>
</reference>
<dbReference type="AlphaFoldDB" id="A0AAD6J0X8"/>
<evidence type="ECO:0000313" key="1">
    <source>
        <dbReference type="EMBL" id="KAJ6261902.1"/>
    </source>
</evidence>
<proteinExistence type="predicted"/>
<keyword evidence="2" id="KW-1185">Reference proteome</keyword>
<sequence>MEPAFSVGVGGESRRRAGLAGGETAFVDGLRKPKQCQFGVGSLEWSAGGRAVAVLSNARQETETSMKTDRQRQLD</sequence>
<organism evidence="1 2">
    <name type="scientific">Drechslerella dactyloides</name>
    <name type="common">Nematode-trapping fungus</name>
    <name type="synonym">Arthrobotrys dactyloides</name>
    <dbReference type="NCBI Taxonomy" id="74499"/>
    <lineage>
        <taxon>Eukaryota</taxon>
        <taxon>Fungi</taxon>
        <taxon>Dikarya</taxon>
        <taxon>Ascomycota</taxon>
        <taxon>Pezizomycotina</taxon>
        <taxon>Orbiliomycetes</taxon>
        <taxon>Orbiliales</taxon>
        <taxon>Orbiliaceae</taxon>
        <taxon>Drechslerella</taxon>
    </lineage>
</organism>
<evidence type="ECO:0000313" key="2">
    <source>
        <dbReference type="Proteomes" id="UP001221413"/>
    </source>
</evidence>
<gene>
    <name evidence="1" type="ORF">Dda_2701</name>
</gene>
<accession>A0AAD6J0X8</accession>
<dbReference type="Proteomes" id="UP001221413">
    <property type="component" value="Unassembled WGS sequence"/>
</dbReference>
<name>A0AAD6J0X8_DREDA</name>
<protein>
    <submittedName>
        <fullName evidence="1">Uncharacterized protein</fullName>
    </submittedName>
</protein>